<protein>
    <submittedName>
        <fullName evidence="2">Uncharacterized protein</fullName>
    </submittedName>
</protein>
<keyword evidence="1" id="KW-0472">Membrane</keyword>
<feature type="transmembrane region" description="Helical" evidence="1">
    <location>
        <begin position="40"/>
        <end position="67"/>
    </location>
</feature>
<feature type="transmembrane region" description="Helical" evidence="1">
    <location>
        <begin position="88"/>
        <end position="113"/>
    </location>
</feature>
<dbReference type="InterPro" id="IPR046299">
    <property type="entry name" value="DUF6336"/>
</dbReference>
<proteinExistence type="predicted"/>
<accession>A0ABS1NBU7</accession>
<gene>
    <name evidence="2" type="ORF">JK363_12045</name>
</gene>
<keyword evidence="3" id="KW-1185">Reference proteome</keyword>
<organism evidence="2 3">
    <name type="scientific">Streptomyces coffeae</name>
    <dbReference type="NCBI Taxonomy" id="621382"/>
    <lineage>
        <taxon>Bacteria</taxon>
        <taxon>Bacillati</taxon>
        <taxon>Actinomycetota</taxon>
        <taxon>Actinomycetes</taxon>
        <taxon>Kitasatosporales</taxon>
        <taxon>Streptomycetaceae</taxon>
        <taxon>Streptomyces</taxon>
    </lineage>
</organism>
<dbReference type="Proteomes" id="UP000634229">
    <property type="component" value="Unassembled WGS sequence"/>
</dbReference>
<evidence type="ECO:0000313" key="2">
    <source>
        <dbReference type="EMBL" id="MBL1097394.1"/>
    </source>
</evidence>
<name>A0ABS1NBU7_9ACTN</name>
<evidence type="ECO:0000256" key="1">
    <source>
        <dbReference type="SAM" id="Phobius"/>
    </source>
</evidence>
<dbReference type="Pfam" id="PF19862">
    <property type="entry name" value="DUF6336"/>
    <property type="match status" value="1"/>
</dbReference>
<dbReference type="EMBL" id="JAERRF010000006">
    <property type="protein sequence ID" value="MBL1097394.1"/>
    <property type="molecule type" value="Genomic_DNA"/>
</dbReference>
<reference evidence="2 3" key="1">
    <citation type="submission" date="2021-01" db="EMBL/GenBank/DDBJ databases">
        <title>WGS of actinomycetes isolated from Thailand.</title>
        <authorList>
            <person name="Thawai C."/>
        </authorList>
    </citation>
    <scope>NUCLEOTIDE SEQUENCE [LARGE SCALE GENOMIC DNA]</scope>
    <source>
        <strain evidence="2 3">CA1R205</strain>
    </source>
</reference>
<comment type="caution">
    <text evidence="2">The sequence shown here is derived from an EMBL/GenBank/DDBJ whole genome shotgun (WGS) entry which is preliminary data.</text>
</comment>
<evidence type="ECO:0000313" key="3">
    <source>
        <dbReference type="Proteomes" id="UP000634229"/>
    </source>
</evidence>
<keyword evidence="1" id="KW-1133">Transmembrane helix</keyword>
<sequence length="128" mass="13635">MHQPLLRLRDVMLRGVLYGLAAIPLVGIGSLGVSDHHARMTFLAVIAGFAMIGGGVFTVTGLGFWAACGGDIRRCRDWRTIKGQTESVTVAAPVLLRLGMLALALFPGAFGLYHLVDNADYDSLIHGS</sequence>
<keyword evidence="1" id="KW-0812">Transmembrane</keyword>
<feature type="transmembrane region" description="Helical" evidence="1">
    <location>
        <begin position="12"/>
        <end position="34"/>
    </location>
</feature>